<dbReference type="InterPro" id="IPR011055">
    <property type="entry name" value="Dup_hybrid_motif"/>
</dbReference>
<dbReference type="Proteomes" id="UP000263418">
    <property type="component" value="Chromosome 1"/>
</dbReference>
<dbReference type="AlphaFoldDB" id="A0AAN1UAJ7"/>
<dbReference type="Gene3D" id="2.70.70.10">
    <property type="entry name" value="Glucose Permease (Domain IIA)"/>
    <property type="match status" value="1"/>
</dbReference>
<evidence type="ECO:0000313" key="1">
    <source>
        <dbReference type="EMBL" id="AXX58391.1"/>
    </source>
</evidence>
<organism evidence="1 2">
    <name type="scientific">Vibrio vulnificus</name>
    <dbReference type="NCBI Taxonomy" id="672"/>
    <lineage>
        <taxon>Bacteria</taxon>
        <taxon>Pseudomonadati</taxon>
        <taxon>Pseudomonadota</taxon>
        <taxon>Gammaproteobacteria</taxon>
        <taxon>Vibrionales</taxon>
        <taxon>Vibrionaceae</taxon>
        <taxon>Vibrio</taxon>
    </lineage>
</organism>
<dbReference type="SUPFAM" id="SSF51261">
    <property type="entry name" value="Duplicated hybrid motif"/>
    <property type="match status" value="1"/>
</dbReference>
<accession>A0AAN1UAJ7</accession>
<dbReference type="RefSeq" id="WP_130247355.1">
    <property type="nucleotide sequence ID" value="NZ_JAERHS010000017.1"/>
</dbReference>
<name>A0AAN1UAJ7_VIBVL</name>
<sequence>MADGEISGRLADGVSIGAKIQQGQHIAYVGKVVLKSGWTGEMLHLEIYDGSATGILRAPLSESPYQRRKDLINPTDILNMAQKRLPS</sequence>
<reference evidence="1 2" key="1">
    <citation type="submission" date="2017-01" db="EMBL/GenBank/DDBJ databases">
        <title>Complete Genome Sequence of Vibrio vulnificus FORC_053.</title>
        <authorList>
            <consortium name="Food-borne Pathogen Omics Research Center"/>
            <person name="Chung H.Y."/>
            <person name="Na E.J."/>
            <person name="Song J.S."/>
            <person name="Kim H."/>
            <person name="Lee J.-H."/>
            <person name="Ryu S."/>
            <person name="Choi S.H."/>
        </authorList>
    </citation>
    <scope>NUCLEOTIDE SEQUENCE [LARGE SCALE GENOMIC DNA]</scope>
    <source>
        <strain evidence="1 2">FORC_053</strain>
    </source>
</reference>
<proteinExistence type="predicted"/>
<evidence type="ECO:0000313" key="2">
    <source>
        <dbReference type="Proteomes" id="UP000263418"/>
    </source>
</evidence>
<evidence type="ECO:0008006" key="3">
    <source>
        <dbReference type="Google" id="ProtNLM"/>
    </source>
</evidence>
<dbReference type="EMBL" id="CP019290">
    <property type="protein sequence ID" value="AXX58391.1"/>
    <property type="molecule type" value="Genomic_DNA"/>
</dbReference>
<protein>
    <recommendedName>
        <fullName evidence="3">Peptidase M23 domain-containing protein</fullName>
    </recommendedName>
</protein>
<gene>
    <name evidence="1" type="ORF">FORC53_0052</name>
</gene>